<evidence type="ECO:0000259" key="1">
    <source>
        <dbReference type="Pfam" id="PF02229"/>
    </source>
</evidence>
<keyword evidence="3" id="KW-1185">Reference proteome</keyword>
<protein>
    <recommendedName>
        <fullName evidence="1">Transcriptional coactivator p15 (PC4) C-terminal domain-containing protein</fullName>
    </recommendedName>
</protein>
<dbReference type="SUPFAM" id="SSF54447">
    <property type="entry name" value="ssDNA-binding transcriptional regulator domain"/>
    <property type="match status" value="1"/>
</dbReference>
<dbReference type="InterPro" id="IPR009044">
    <property type="entry name" value="ssDNA-bd_transcriptional_reg"/>
</dbReference>
<dbReference type="EMBL" id="BGPR01001689">
    <property type="protein sequence ID" value="GBM59576.1"/>
    <property type="molecule type" value="Genomic_DNA"/>
</dbReference>
<gene>
    <name evidence="2" type="ORF">AVEN_30077_1</name>
</gene>
<name>A0A4Y2H3Q8_ARAVE</name>
<proteinExistence type="predicted"/>
<dbReference type="GO" id="GO:0003677">
    <property type="term" value="F:DNA binding"/>
    <property type="evidence" value="ECO:0007669"/>
    <property type="project" value="InterPro"/>
</dbReference>
<evidence type="ECO:0000313" key="2">
    <source>
        <dbReference type="EMBL" id="GBM59576.1"/>
    </source>
</evidence>
<evidence type="ECO:0000313" key="3">
    <source>
        <dbReference type="Proteomes" id="UP000499080"/>
    </source>
</evidence>
<reference evidence="2 3" key="1">
    <citation type="journal article" date="2019" name="Sci. Rep.">
        <title>Orb-weaving spider Araneus ventricosus genome elucidates the spidroin gene catalogue.</title>
        <authorList>
            <person name="Kono N."/>
            <person name="Nakamura H."/>
            <person name="Ohtoshi R."/>
            <person name="Moran D.A.P."/>
            <person name="Shinohara A."/>
            <person name="Yoshida Y."/>
            <person name="Fujiwara M."/>
            <person name="Mori M."/>
            <person name="Tomita M."/>
            <person name="Arakawa K."/>
        </authorList>
    </citation>
    <scope>NUCLEOTIDE SEQUENCE [LARGE SCALE GENOMIC DNA]</scope>
</reference>
<dbReference type="Pfam" id="PF02229">
    <property type="entry name" value="PC4"/>
    <property type="match status" value="1"/>
</dbReference>
<accession>A0A4Y2H3Q8</accession>
<feature type="domain" description="Transcriptional coactivator p15 (PC4) C-terminal" evidence="1">
    <location>
        <begin position="45"/>
        <end position="90"/>
    </location>
</feature>
<dbReference type="GO" id="GO:0006355">
    <property type="term" value="P:regulation of DNA-templated transcription"/>
    <property type="evidence" value="ECO:0007669"/>
    <property type="project" value="InterPro"/>
</dbReference>
<dbReference type="OrthoDB" id="2505440at2759"/>
<dbReference type="Proteomes" id="UP000499080">
    <property type="component" value="Unassembled WGS sequence"/>
</dbReference>
<sequence length="117" mass="13501">MYFFPNDEESNYHIHHICEKVRFELAESMERSDASTLDHHFHVGEDNYVAVSDFAYSVSIHLRKFRKNGSGRLFPTKKGVSFSPDVWFSLAKEMGDLPLPSKTEKTVIVRDSLFIST</sequence>
<organism evidence="2 3">
    <name type="scientific">Araneus ventricosus</name>
    <name type="common">Orbweaver spider</name>
    <name type="synonym">Epeira ventricosa</name>
    <dbReference type="NCBI Taxonomy" id="182803"/>
    <lineage>
        <taxon>Eukaryota</taxon>
        <taxon>Metazoa</taxon>
        <taxon>Ecdysozoa</taxon>
        <taxon>Arthropoda</taxon>
        <taxon>Chelicerata</taxon>
        <taxon>Arachnida</taxon>
        <taxon>Araneae</taxon>
        <taxon>Araneomorphae</taxon>
        <taxon>Entelegynae</taxon>
        <taxon>Araneoidea</taxon>
        <taxon>Araneidae</taxon>
        <taxon>Araneus</taxon>
    </lineage>
</organism>
<comment type="caution">
    <text evidence="2">The sequence shown here is derived from an EMBL/GenBank/DDBJ whole genome shotgun (WGS) entry which is preliminary data.</text>
</comment>
<dbReference type="Gene3D" id="2.30.31.10">
    <property type="entry name" value="Transcriptional Coactivator Pc4, Chain A"/>
    <property type="match status" value="1"/>
</dbReference>
<dbReference type="InterPro" id="IPR003173">
    <property type="entry name" value="PC4_C"/>
</dbReference>
<dbReference type="AlphaFoldDB" id="A0A4Y2H3Q8"/>